<comment type="caution">
    <text evidence="2">The sequence shown here is derived from an EMBL/GenBank/DDBJ whole genome shotgun (WGS) entry which is preliminary data.</text>
</comment>
<evidence type="ECO:0000313" key="2">
    <source>
        <dbReference type="EMBL" id="MFC0476782.1"/>
    </source>
</evidence>
<proteinExistence type="predicted"/>
<name>A0ABV6KTX5_9BACI</name>
<protein>
    <submittedName>
        <fullName evidence="2">Helix-turn-helix domain-containing protein</fullName>
    </submittedName>
</protein>
<dbReference type="Pfam" id="PF12728">
    <property type="entry name" value="HTH_17"/>
    <property type="match status" value="1"/>
</dbReference>
<accession>A0ABV6KTX5</accession>
<sequence length="219" mass="25781">MHRSIENRAKSILNTLYNYLEYDFTSGIYPDDEREDEAIIVISPENVFTYNTEDVYIFVSKEYLRFYVQGFISFGDEIDYEFLNQLNICSDHIKLLVNEDGNVSADKYIYTGEFLIEMAPMLLIINFKNFVKEIDNHLEQFSDAKKVLGLEEHYQNELDKYTVPISTAAELLGVSKTTATNWVNRGFIEARKIRGRWMIHPVSLEKFKNQWDKEHDKTE</sequence>
<dbReference type="EMBL" id="JBHLUU010000111">
    <property type="protein sequence ID" value="MFC0476782.1"/>
    <property type="molecule type" value="Genomic_DNA"/>
</dbReference>
<dbReference type="InterPro" id="IPR041657">
    <property type="entry name" value="HTH_17"/>
</dbReference>
<keyword evidence="3" id="KW-1185">Reference proteome</keyword>
<evidence type="ECO:0000313" key="3">
    <source>
        <dbReference type="Proteomes" id="UP001589738"/>
    </source>
</evidence>
<evidence type="ECO:0000259" key="1">
    <source>
        <dbReference type="Pfam" id="PF12728"/>
    </source>
</evidence>
<feature type="domain" description="Helix-turn-helix" evidence="1">
    <location>
        <begin position="167"/>
        <end position="210"/>
    </location>
</feature>
<reference evidence="2 3" key="1">
    <citation type="submission" date="2024-09" db="EMBL/GenBank/DDBJ databases">
        <authorList>
            <person name="Sun Q."/>
            <person name="Mori K."/>
        </authorList>
    </citation>
    <scope>NUCLEOTIDE SEQUENCE [LARGE SCALE GENOMIC DNA]</scope>
    <source>
        <strain evidence="2 3">CGMCC 1.9126</strain>
    </source>
</reference>
<dbReference type="RefSeq" id="WP_160549897.1">
    <property type="nucleotide sequence ID" value="NZ_JBHLUU010000111.1"/>
</dbReference>
<dbReference type="Proteomes" id="UP001589738">
    <property type="component" value="Unassembled WGS sequence"/>
</dbReference>
<organism evidence="2 3">
    <name type="scientific">Robertmurraya beringensis</name>
    <dbReference type="NCBI Taxonomy" id="641660"/>
    <lineage>
        <taxon>Bacteria</taxon>
        <taxon>Bacillati</taxon>
        <taxon>Bacillota</taxon>
        <taxon>Bacilli</taxon>
        <taxon>Bacillales</taxon>
        <taxon>Bacillaceae</taxon>
        <taxon>Robertmurraya</taxon>
    </lineage>
</organism>
<gene>
    <name evidence="2" type="ORF">ACFFHF_16390</name>
</gene>